<organism evidence="1 2">
    <name type="scientific">Bondarzewia mesenterica</name>
    <dbReference type="NCBI Taxonomy" id="1095465"/>
    <lineage>
        <taxon>Eukaryota</taxon>
        <taxon>Fungi</taxon>
        <taxon>Dikarya</taxon>
        <taxon>Basidiomycota</taxon>
        <taxon>Agaricomycotina</taxon>
        <taxon>Agaricomycetes</taxon>
        <taxon>Russulales</taxon>
        <taxon>Bondarzewiaceae</taxon>
        <taxon>Bondarzewia</taxon>
    </lineage>
</organism>
<dbReference type="InterPro" id="IPR006722">
    <property type="entry name" value="Sedlin"/>
</dbReference>
<accession>A0A4S4LY69</accession>
<dbReference type="InterPro" id="IPR011012">
    <property type="entry name" value="Longin-like_dom_sf"/>
</dbReference>
<protein>
    <recommendedName>
        <fullName evidence="3">Trafficking protein particle complex subunit</fullName>
    </recommendedName>
</protein>
<name>A0A4S4LY69_9AGAM</name>
<gene>
    <name evidence="1" type="ORF">EW146_g3374</name>
</gene>
<proteinExistence type="predicted"/>
<dbReference type="Gene3D" id="3.30.450.70">
    <property type="match status" value="1"/>
</dbReference>
<reference evidence="1 2" key="1">
    <citation type="submission" date="2019-02" db="EMBL/GenBank/DDBJ databases">
        <title>Genome sequencing of the rare red list fungi Bondarzewia mesenterica.</title>
        <authorList>
            <person name="Buettner E."/>
            <person name="Kellner H."/>
        </authorList>
    </citation>
    <scope>NUCLEOTIDE SEQUENCE [LARGE SCALE GENOMIC DNA]</scope>
    <source>
        <strain evidence="1 2">DSM 108281</strain>
    </source>
</reference>
<dbReference type="EMBL" id="SGPL01000112">
    <property type="protein sequence ID" value="THH17435.1"/>
    <property type="molecule type" value="Genomic_DNA"/>
</dbReference>
<sequence length="169" mass="18405">MPPQLGLTAVAFVSAQNHPILIRSLSSQIAAAPKAAESYLGFLYSMEDVAVYAYVTPVKVKIIIALTLSDAVVRDADMISVRLHSVFHVVKVNPDFVVIDIQSLLQIFKALHLAYYRSVANPFLKLHAPLDTPNDYAALVLAGSGQWKSFRRRVDEVARAAGTLSVSNA</sequence>
<dbReference type="GO" id="GO:0005737">
    <property type="term" value="C:cytoplasm"/>
    <property type="evidence" value="ECO:0007669"/>
    <property type="project" value="GOC"/>
</dbReference>
<dbReference type="SUPFAM" id="SSF64356">
    <property type="entry name" value="SNARE-like"/>
    <property type="match status" value="1"/>
</dbReference>
<dbReference type="Pfam" id="PF04628">
    <property type="entry name" value="Sedlin_N"/>
    <property type="match status" value="1"/>
</dbReference>
<dbReference type="GO" id="GO:0006888">
    <property type="term" value="P:endoplasmic reticulum to Golgi vesicle-mediated transport"/>
    <property type="evidence" value="ECO:0007669"/>
    <property type="project" value="InterPro"/>
</dbReference>
<dbReference type="AlphaFoldDB" id="A0A4S4LY69"/>
<comment type="caution">
    <text evidence="1">The sequence shown here is derived from an EMBL/GenBank/DDBJ whole genome shotgun (WGS) entry which is preliminary data.</text>
</comment>
<evidence type="ECO:0000313" key="1">
    <source>
        <dbReference type="EMBL" id="THH17435.1"/>
    </source>
</evidence>
<dbReference type="OrthoDB" id="18320at2759"/>
<evidence type="ECO:0008006" key="3">
    <source>
        <dbReference type="Google" id="ProtNLM"/>
    </source>
</evidence>
<dbReference type="Proteomes" id="UP000310158">
    <property type="component" value="Unassembled WGS sequence"/>
</dbReference>
<evidence type="ECO:0000313" key="2">
    <source>
        <dbReference type="Proteomes" id="UP000310158"/>
    </source>
</evidence>
<keyword evidence="2" id="KW-1185">Reference proteome</keyword>